<evidence type="ECO:0000313" key="3">
    <source>
        <dbReference type="Proteomes" id="UP000243876"/>
    </source>
</evidence>
<organism evidence="2 3">
    <name type="scientific">Sporidiobolus salmonicolor</name>
    <name type="common">Yeast-like fungus</name>
    <name type="synonym">Sporobolomyces salmonicolor</name>
    <dbReference type="NCBI Taxonomy" id="5005"/>
    <lineage>
        <taxon>Eukaryota</taxon>
        <taxon>Fungi</taxon>
        <taxon>Dikarya</taxon>
        <taxon>Basidiomycota</taxon>
        <taxon>Pucciniomycotina</taxon>
        <taxon>Microbotryomycetes</taxon>
        <taxon>Sporidiobolales</taxon>
        <taxon>Sporidiobolaceae</taxon>
        <taxon>Sporobolomyces</taxon>
    </lineage>
</organism>
<evidence type="ECO:0000256" key="1">
    <source>
        <dbReference type="ARBA" id="ARBA00006322"/>
    </source>
</evidence>
<evidence type="ECO:0000313" key="2">
    <source>
        <dbReference type="EMBL" id="CEQ38744.1"/>
    </source>
</evidence>
<comment type="similarity">
    <text evidence="1">Belongs to the UPF0598 family.</text>
</comment>
<name>A0A0D6EFK5_SPOSA</name>
<dbReference type="EMBL" id="CENE01000001">
    <property type="protein sequence ID" value="CEQ38744.1"/>
    <property type="molecule type" value="Genomic_DNA"/>
</dbReference>
<dbReference type="PANTHER" id="PTHR31449:SF3">
    <property type="entry name" value="UPF0598 PROTEIN C8ORF82"/>
    <property type="match status" value="1"/>
</dbReference>
<dbReference type="PANTHER" id="PTHR31449">
    <property type="entry name" value="UPF0598 PROTEIN C8ORF82"/>
    <property type="match status" value="1"/>
</dbReference>
<protein>
    <submittedName>
        <fullName evidence="2">SPOSA6832_00191-mRNA-1:cds</fullName>
    </submittedName>
</protein>
<gene>
    <name evidence="2" type="primary">SPOSA6832_00191</name>
</gene>
<reference evidence="3" key="1">
    <citation type="submission" date="2015-02" db="EMBL/GenBank/DDBJ databases">
        <authorList>
            <person name="Gon?alves P."/>
        </authorList>
    </citation>
    <scope>NUCLEOTIDE SEQUENCE [LARGE SCALE GENOMIC DNA]</scope>
</reference>
<dbReference type="Pfam" id="PF14956">
    <property type="entry name" value="DUF4505"/>
    <property type="match status" value="1"/>
</dbReference>
<keyword evidence="3" id="KW-1185">Reference proteome</keyword>
<dbReference type="InterPro" id="IPR028108">
    <property type="entry name" value="DUF4505"/>
</dbReference>
<dbReference type="OrthoDB" id="10260024at2759"/>
<proteinExistence type="inferred from homology"/>
<dbReference type="Proteomes" id="UP000243876">
    <property type="component" value="Unassembled WGS sequence"/>
</dbReference>
<sequence>MLGSRVLLRPASSATTSLRTYLYDVDHHGQLFLSSTQHRTVATCYRDPTFLRTFYARLKRNEGGNDEAKQLRKEGYEFVSPCMGEMNYVRPGRNASALVFQELHGRELVYAGDLHAPFDPTSLRVDAVTGYLFHPSPRPGRARDKGSPYGPYSLLRSSLVMERFADSLELDDGRGGSFEYEGGRYGLGLLTEGDVYRRQDRHVRLL</sequence>
<accession>A0A0D6EFK5</accession>
<dbReference type="AlphaFoldDB" id="A0A0D6EFK5"/>